<keyword evidence="3" id="KW-1185">Reference proteome</keyword>
<dbReference type="Pfam" id="PF16868">
    <property type="entry name" value="NMT1_3"/>
    <property type="match status" value="1"/>
</dbReference>
<evidence type="ECO:0000313" key="3">
    <source>
        <dbReference type="Proteomes" id="UP000326979"/>
    </source>
</evidence>
<proteinExistence type="predicted"/>
<dbReference type="PANTHER" id="PTHR42941:SF1">
    <property type="entry name" value="SLL1037 PROTEIN"/>
    <property type="match status" value="1"/>
</dbReference>
<reference evidence="2 3" key="1">
    <citation type="submission" date="2019-07" db="EMBL/GenBank/DDBJ databases">
        <title>New species of Amycolatopsis and Streptomyces.</title>
        <authorList>
            <person name="Duangmal K."/>
            <person name="Teo W.F.A."/>
            <person name="Lipun K."/>
        </authorList>
    </citation>
    <scope>NUCLEOTIDE SEQUENCE [LARGE SCALE GENOMIC DNA]</scope>
    <source>
        <strain evidence="2 3">TISTR 2346</strain>
    </source>
</reference>
<dbReference type="NCBIfam" id="TIGR02122">
    <property type="entry name" value="TRAP_TAXI"/>
    <property type="match status" value="1"/>
</dbReference>
<evidence type="ECO:0000256" key="1">
    <source>
        <dbReference type="SAM" id="Phobius"/>
    </source>
</evidence>
<feature type="transmembrane region" description="Helical" evidence="1">
    <location>
        <begin position="12"/>
        <end position="32"/>
    </location>
</feature>
<sequence length="331" mass="36742">MFQPNPRFGAHRALLASTAALVVLGLLAWWLWPREEPPTGNITISTGPTSGVYQQYGKRLRDAMAKNMPGLKVELETSDGSQQNVARVADGEADFAIAAADAVETYRTVDKAGFDRLRGLVRLYDDYVQLVVPHSSGIETVKDLQGKRVGVGPKRSGVRLIAERVLRAAELDPEKDIKPQNDTIRTAPDRLRKGKIDAFFWSGGLPTRGLQELAKVYGFRFIPISSEVVDELHGQGEAFRYYRSALMPGDAYWSVQRGASVQTLTVANLLITRADMDPRLVEWLTRTVIRNRDTIGSDVHAAQLVDLRTAIYTDPLPLHKGAGRYYRSVKP</sequence>
<gene>
    <name evidence="2" type="ORF">FNH04_32960</name>
</gene>
<dbReference type="EMBL" id="VJZE01000335">
    <property type="protein sequence ID" value="MPY44545.1"/>
    <property type="molecule type" value="Genomic_DNA"/>
</dbReference>
<dbReference type="PANTHER" id="PTHR42941">
    <property type="entry name" value="SLL1037 PROTEIN"/>
    <property type="match status" value="1"/>
</dbReference>
<dbReference type="Gene3D" id="3.40.190.10">
    <property type="entry name" value="Periplasmic binding protein-like II"/>
    <property type="match status" value="2"/>
</dbReference>
<dbReference type="SUPFAM" id="SSF53850">
    <property type="entry name" value="Periplasmic binding protein-like II"/>
    <property type="match status" value="1"/>
</dbReference>
<dbReference type="AlphaFoldDB" id="A0A5N8WED9"/>
<dbReference type="InterPro" id="IPR011852">
    <property type="entry name" value="TRAP_TAXI"/>
</dbReference>
<keyword evidence="1" id="KW-0472">Membrane</keyword>
<dbReference type="Proteomes" id="UP000326979">
    <property type="component" value="Unassembled WGS sequence"/>
</dbReference>
<organism evidence="2 3">
    <name type="scientific">Streptomyces phyllanthi</name>
    <dbReference type="NCBI Taxonomy" id="1803180"/>
    <lineage>
        <taxon>Bacteria</taxon>
        <taxon>Bacillati</taxon>
        <taxon>Actinomycetota</taxon>
        <taxon>Actinomycetes</taxon>
        <taxon>Kitasatosporales</taxon>
        <taxon>Streptomycetaceae</taxon>
        <taxon>Streptomyces</taxon>
    </lineage>
</organism>
<accession>A0A5N8WED9</accession>
<dbReference type="OrthoDB" id="5582316at2"/>
<comment type="caution">
    <text evidence="2">The sequence shown here is derived from an EMBL/GenBank/DDBJ whole genome shotgun (WGS) entry which is preliminary data.</text>
</comment>
<protein>
    <submittedName>
        <fullName evidence="2">TAXI family TRAP transporter solute-binding subunit</fullName>
    </submittedName>
</protein>
<name>A0A5N8WED9_9ACTN</name>
<evidence type="ECO:0000313" key="2">
    <source>
        <dbReference type="EMBL" id="MPY44545.1"/>
    </source>
</evidence>
<keyword evidence="1" id="KW-0812">Transmembrane</keyword>
<dbReference type="RefSeq" id="WP_152789520.1">
    <property type="nucleotide sequence ID" value="NZ_BAABEQ010000001.1"/>
</dbReference>
<keyword evidence="1" id="KW-1133">Transmembrane helix</keyword>